<dbReference type="NCBIfam" id="TIGR00526">
    <property type="entry name" value="folB_dom"/>
    <property type="match status" value="1"/>
</dbReference>
<dbReference type="GO" id="GO:0046656">
    <property type="term" value="P:folic acid biosynthetic process"/>
    <property type="evidence" value="ECO:0007669"/>
    <property type="project" value="UniProtKB-UniRule"/>
</dbReference>
<protein>
    <recommendedName>
        <fullName evidence="6">7,8-dihydroneopterin aldolase</fullName>
        <ecNumber evidence="6">4.1.2.25</ecNumber>
    </recommendedName>
</protein>
<dbReference type="InterPro" id="IPR006156">
    <property type="entry name" value="Dihydroneopterin_aldolase"/>
</dbReference>
<keyword evidence="9" id="KW-1185">Reference proteome</keyword>
<evidence type="ECO:0000256" key="6">
    <source>
        <dbReference type="RuleBase" id="RU362079"/>
    </source>
</evidence>
<dbReference type="NCBIfam" id="TIGR00525">
    <property type="entry name" value="folB"/>
    <property type="match status" value="1"/>
</dbReference>
<organism evidence="8 9">
    <name type="scientific">Asticcacaulis taihuensis</name>
    <dbReference type="NCBI Taxonomy" id="260084"/>
    <lineage>
        <taxon>Bacteria</taxon>
        <taxon>Pseudomonadati</taxon>
        <taxon>Pseudomonadota</taxon>
        <taxon>Alphaproteobacteria</taxon>
        <taxon>Caulobacterales</taxon>
        <taxon>Caulobacteraceae</taxon>
        <taxon>Asticcacaulis</taxon>
    </lineage>
</organism>
<dbReference type="AlphaFoldDB" id="A0A1G4QY26"/>
<dbReference type="STRING" id="260084.SAMN02927928_1599"/>
<dbReference type="Gene3D" id="3.30.1130.10">
    <property type="match status" value="1"/>
</dbReference>
<evidence type="ECO:0000256" key="2">
    <source>
        <dbReference type="ARBA" id="ARBA00005013"/>
    </source>
</evidence>
<dbReference type="RefSeq" id="WP_090645838.1">
    <property type="nucleotide sequence ID" value="NZ_CBCRYE010000001.1"/>
</dbReference>
<comment type="pathway">
    <text evidence="2 6">Cofactor biosynthesis; tetrahydrofolate biosynthesis; 2-amino-4-hydroxy-6-hydroxymethyl-7,8-dihydropteridine diphosphate from 7,8-dihydroneopterin triphosphate: step 3/4.</text>
</comment>
<comment type="catalytic activity">
    <reaction evidence="1 6">
        <text>7,8-dihydroneopterin = 6-hydroxymethyl-7,8-dihydropterin + glycolaldehyde</text>
        <dbReference type="Rhea" id="RHEA:10540"/>
        <dbReference type="ChEBI" id="CHEBI:17001"/>
        <dbReference type="ChEBI" id="CHEBI:17071"/>
        <dbReference type="ChEBI" id="CHEBI:44841"/>
        <dbReference type="EC" id="4.1.2.25"/>
    </reaction>
</comment>
<reference evidence="9" key="1">
    <citation type="submission" date="2016-10" db="EMBL/GenBank/DDBJ databases">
        <authorList>
            <person name="Varghese N."/>
            <person name="Submissions S."/>
        </authorList>
    </citation>
    <scope>NUCLEOTIDE SEQUENCE [LARGE SCALE GENOMIC DNA]</scope>
    <source>
        <strain evidence="9">CGMCC 1.3431</strain>
    </source>
</reference>
<dbReference type="PANTHER" id="PTHR42844">
    <property type="entry name" value="DIHYDRONEOPTERIN ALDOLASE 1-RELATED"/>
    <property type="match status" value="1"/>
</dbReference>
<evidence type="ECO:0000256" key="1">
    <source>
        <dbReference type="ARBA" id="ARBA00001353"/>
    </source>
</evidence>
<evidence type="ECO:0000256" key="4">
    <source>
        <dbReference type="ARBA" id="ARBA00022909"/>
    </source>
</evidence>
<dbReference type="EMBL" id="FMTS01000001">
    <property type="protein sequence ID" value="SCW49315.1"/>
    <property type="molecule type" value="Genomic_DNA"/>
</dbReference>
<comment type="function">
    <text evidence="6">Catalyzes the conversion of 7,8-dihydroneopterin to 6-hydroxymethyl-7,8-dihydropterin.</text>
</comment>
<evidence type="ECO:0000313" key="8">
    <source>
        <dbReference type="EMBL" id="SCW49315.1"/>
    </source>
</evidence>
<accession>A0A1G4QY26</accession>
<keyword evidence="5 6" id="KW-0456">Lyase</keyword>
<dbReference type="Pfam" id="PF02152">
    <property type="entry name" value="FolB"/>
    <property type="match status" value="1"/>
</dbReference>
<evidence type="ECO:0000313" key="9">
    <source>
        <dbReference type="Proteomes" id="UP000199150"/>
    </source>
</evidence>
<dbReference type="OrthoDB" id="7580479at2"/>
<dbReference type="Proteomes" id="UP000199150">
    <property type="component" value="Unassembled WGS sequence"/>
</dbReference>
<comment type="similarity">
    <text evidence="3 6">Belongs to the DHNA family.</text>
</comment>
<dbReference type="PANTHER" id="PTHR42844:SF1">
    <property type="entry name" value="DIHYDRONEOPTERIN ALDOLASE 1-RELATED"/>
    <property type="match status" value="1"/>
</dbReference>
<dbReference type="SMART" id="SM00905">
    <property type="entry name" value="FolB"/>
    <property type="match status" value="1"/>
</dbReference>
<dbReference type="UniPathway" id="UPA00077">
    <property type="reaction ID" value="UER00154"/>
</dbReference>
<dbReference type="GO" id="GO:0004150">
    <property type="term" value="F:dihydroneopterin aldolase activity"/>
    <property type="evidence" value="ECO:0007669"/>
    <property type="project" value="UniProtKB-UniRule"/>
</dbReference>
<dbReference type="InterPro" id="IPR043133">
    <property type="entry name" value="GTP-CH-I_C/QueF"/>
</dbReference>
<dbReference type="EC" id="4.1.2.25" evidence="6"/>
<evidence type="ECO:0000256" key="5">
    <source>
        <dbReference type="ARBA" id="ARBA00023239"/>
    </source>
</evidence>
<feature type="domain" description="Dihydroneopterin aldolase/epimerase" evidence="7">
    <location>
        <begin position="8"/>
        <end position="115"/>
    </location>
</feature>
<dbReference type="SUPFAM" id="SSF55620">
    <property type="entry name" value="Tetrahydrobiopterin biosynthesis enzymes-like"/>
    <property type="match status" value="1"/>
</dbReference>
<dbReference type="InterPro" id="IPR006157">
    <property type="entry name" value="FolB_dom"/>
</dbReference>
<dbReference type="GO" id="GO:0046654">
    <property type="term" value="P:tetrahydrofolate biosynthetic process"/>
    <property type="evidence" value="ECO:0007669"/>
    <property type="project" value="UniProtKB-UniRule"/>
</dbReference>
<proteinExistence type="inferred from homology"/>
<sequence length="118" mass="13098">MSLTSRRVFVKGLRVEAAIGIYDHEHGRTQPLIIDAVFDLGLHAIHGLKDTLNYELVGQIAREFIDRGHIKLVETLAEDMARTLVALPHVRRVEVSISKPEALADADQAGVCVVYQND</sequence>
<evidence type="ECO:0000259" key="7">
    <source>
        <dbReference type="SMART" id="SM00905"/>
    </source>
</evidence>
<name>A0A1G4QY26_9CAUL</name>
<keyword evidence="4 6" id="KW-0289">Folate biosynthesis</keyword>
<gene>
    <name evidence="8" type="ORF">SAMN02927928_1599</name>
</gene>
<dbReference type="GO" id="GO:0005737">
    <property type="term" value="C:cytoplasm"/>
    <property type="evidence" value="ECO:0007669"/>
    <property type="project" value="TreeGrafter"/>
</dbReference>
<evidence type="ECO:0000256" key="3">
    <source>
        <dbReference type="ARBA" id="ARBA00005708"/>
    </source>
</evidence>